<dbReference type="InterPro" id="IPR037175">
    <property type="entry name" value="KFase_sf"/>
</dbReference>
<dbReference type="Proteomes" id="UP001610335">
    <property type="component" value="Unassembled WGS sequence"/>
</dbReference>
<dbReference type="SUPFAM" id="SSF102198">
    <property type="entry name" value="Putative cyclase"/>
    <property type="match status" value="1"/>
</dbReference>
<sequence>MNLHTLHHALPSFDEIPRLPGLPKGCTWGLWDTDGQPDELGTLNLLTPKVVIEAVKEVRLGVSVSLNLCLDQPSVPVFKRKPLEHTIIDNSDFSPSQSFDDTISLNTQACSQWDGLRHVVHEQSGLLYNGVPKEQITGAHSTTRLGIDRWHQRGGIVARGVLVDYVAYAQRHGISYLPTERHEILIHELDRAAQEQGVTFRQGDILIVRSGLVRWQTGCSNSEELAIWARAKDKACVGVAAVPETVEWLWNRHFSAVAGDALAWESVPYPADRPSLHQHLIPMFGMPIGELWDLEELASTCARLGRYSFLVTSTPLRVPGGVASPPNAIAIF</sequence>
<comment type="caution">
    <text evidence="2">The sequence shown here is derived from an EMBL/GenBank/DDBJ whole genome shotgun (WGS) entry which is preliminary data.</text>
</comment>
<proteinExistence type="inferred from homology"/>
<evidence type="ECO:0008006" key="4">
    <source>
        <dbReference type="Google" id="ProtNLM"/>
    </source>
</evidence>
<dbReference type="PANTHER" id="PTHR34861">
    <property type="match status" value="1"/>
</dbReference>
<accession>A0ABR4I771</accession>
<evidence type="ECO:0000256" key="1">
    <source>
        <dbReference type="ARBA" id="ARBA00007865"/>
    </source>
</evidence>
<evidence type="ECO:0000313" key="3">
    <source>
        <dbReference type="Proteomes" id="UP001610335"/>
    </source>
</evidence>
<reference evidence="2 3" key="1">
    <citation type="submission" date="2024-07" db="EMBL/GenBank/DDBJ databases">
        <title>Section-level genome sequencing and comparative genomics of Aspergillus sections Usti and Cavernicolus.</title>
        <authorList>
            <consortium name="Lawrence Berkeley National Laboratory"/>
            <person name="Nybo J.L."/>
            <person name="Vesth T.C."/>
            <person name="Theobald S."/>
            <person name="Frisvad J.C."/>
            <person name="Larsen T.O."/>
            <person name="Kjaerboelling I."/>
            <person name="Rothschild-Mancinelli K."/>
            <person name="Lyhne E.K."/>
            <person name="Kogle M.E."/>
            <person name="Barry K."/>
            <person name="Clum A."/>
            <person name="Na H."/>
            <person name="Ledsgaard L."/>
            <person name="Lin J."/>
            <person name="Lipzen A."/>
            <person name="Kuo A."/>
            <person name="Riley R."/>
            <person name="Mondo S."/>
            <person name="LaButti K."/>
            <person name="Haridas S."/>
            <person name="Pangalinan J."/>
            <person name="Salamov A.A."/>
            <person name="Simmons B.A."/>
            <person name="Magnuson J.K."/>
            <person name="Chen J."/>
            <person name="Drula E."/>
            <person name="Henrissat B."/>
            <person name="Wiebenga A."/>
            <person name="Lubbers R.J."/>
            <person name="Gomes A.C."/>
            <person name="Makela M.R."/>
            <person name="Stajich J."/>
            <person name="Grigoriev I.V."/>
            <person name="Mortensen U.H."/>
            <person name="De vries R.P."/>
            <person name="Baker S.E."/>
            <person name="Andersen M.R."/>
        </authorList>
    </citation>
    <scope>NUCLEOTIDE SEQUENCE [LARGE SCALE GENOMIC DNA]</scope>
    <source>
        <strain evidence="2 3">CBS 600.67</strain>
    </source>
</reference>
<keyword evidence="3" id="KW-1185">Reference proteome</keyword>
<evidence type="ECO:0000313" key="2">
    <source>
        <dbReference type="EMBL" id="KAL2823591.1"/>
    </source>
</evidence>
<dbReference type="EMBL" id="JBFXLS010000051">
    <property type="protein sequence ID" value="KAL2823591.1"/>
    <property type="molecule type" value="Genomic_DNA"/>
</dbReference>
<dbReference type="Pfam" id="PF04199">
    <property type="entry name" value="Cyclase"/>
    <property type="match status" value="1"/>
</dbReference>
<dbReference type="PANTHER" id="PTHR34861:SF10">
    <property type="entry name" value="CYCLASE"/>
    <property type="match status" value="1"/>
</dbReference>
<comment type="similarity">
    <text evidence="1">Belongs to the Cyclase 1 superfamily.</text>
</comment>
<dbReference type="Gene3D" id="3.50.30.50">
    <property type="entry name" value="Putative cyclase"/>
    <property type="match status" value="1"/>
</dbReference>
<organism evidence="2 3">
    <name type="scientific">Aspergillus cavernicola</name>
    <dbReference type="NCBI Taxonomy" id="176166"/>
    <lineage>
        <taxon>Eukaryota</taxon>
        <taxon>Fungi</taxon>
        <taxon>Dikarya</taxon>
        <taxon>Ascomycota</taxon>
        <taxon>Pezizomycotina</taxon>
        <taxon>Eurotiomycetes</taxon>
        <taxon>Eurotiomycetidae</taxon>
        <taxon>Eurotiales</taxon>
        <taxon>Aspergillaceae</taxon>
        <taxon>Aspergillus</taxon>
        <taxon>Aspergillus subgen. Nidulantes</taxon>
    </lineage>
</organism>
<gene>
    <name evidence="2" type="ORF">BDW59DRAFT_163168</name>
</gene>
<dbReference type="InterPro" id="IPR007325">
    <property type="entry name" value="KFase/CYL"/>
</dbReference>
<name>A0ABR4I771_9EURO</name>
<protein>
    <recommendedName>
        <fullName evidence="4">Cyclase-domain-containing protein</fullName>
    </recommendedName>
</protein>